<dbReference type="Proteomes" id="UP000182334">
    <property type="component" value="Chromosome IV"/>
</dbReference>
<name>A0A1L0DMW6_9ASCO</name>
<protein>
    <submittedName>
        <fullName evidence="1">CIC11C00000001194</fullName>
    </submittedName>
</protein>
<dbReference type="AlphaFoldDB" id="A0A1L0DMW6"/>
<keyword evidence="2" id="KW-1185">Reference proteome</keyword>
<dbReference type="OrthoDB" id="4094884at2759"/>
<proteinExistence type="predicted"/>
<sequence>MDTSISPLKRTFLSVQYPLFLRIEEKPQLAPPLESELIIRSIDQPSHEPSPPYSYLPSPPLRVSTIPRNQNNSSGVLDRASSVPVMRERNVDSGRLIHSWSDLSHHHALAARTEPSAGGTGYQHLQQINELFARTCHSTETFDDDTVSPDPLMGIALGPHHPPFPIEPVSVHPIEPSFFPDPLTEFMEDRIILFRPTCSQNNVESLLNNTHPYQAQPDVKRVVEAEERNAWSRWLNSRAVVNSPGVAASLDAAASNAAAPIGVEARGVGDLAASYPGGVLSTKFISQSYDPINSANALSGTPGSDAQSSVSFLPRNHSLEPPVLNMDYTPRAAPLADLSKDSPTTEVGCVWCL</sequence>
<gene>
    <name evidence="1" type="ORF">SAMEA4029010_CIC11G00000001194</name>
</gene>
<dbReference type="EMBL" id="LT635759">
    <property type="protein sequence ID" value="SGZ53726.1"/>
    <property type="molecule type" value="Genomic_DNA"/>
</dbReference>
<accession>A0A1L0DMW6</accession>
<evidence type="ECO:0000313" key="2">
    <source>
        <dbReference type="Proteomes" id="UP000182334"/>
    </source>
</evidence>
<evidence type="ECO:0000313" key="1">
    <source>
        <dbReference type="EMBL" id="SGZ53726.1"/>
    </source>
</evidence>
<reference evidence="1 2" key="1">
    <citation type="submission" date="2016-10" db="EMBL/GenBank/DDBJ databases">
        <authorList>
            <person name="de Groot N.N."/>
        </authorList>
    </citation>
    <scope>NUCLEOTIDE SEQUENCE [LARGE SCALE GENOMIC DNA]</scope>
    <source>
        <strain evidence="1 2">CBS 141442</strain>
    </source>
</reference>
<organism evidence="1 2">
    <name type="scientific">Sungouiella intermedia</name>
    <dbReference type="NCBI Taxonomy" id="45354"/>
    <lineage>
        <taxon>Eukaryota</taxon>
        <taxon>Fungi</taxon>
        <taxon>Dikarya</taxon>
        <taxon>Ascomycota</taxon>
        <taxon>Saccharomycotina</taxon>
        <taxon>Pichiomycetes</taxon>
        <taxon>Metschnikowiaceae</taxon>
        <taxon>Sungouiella</taxon>
    </lineage>
</organism>